<proteinExistence type="inferred from homology"/>
<feature type="region of interest" description="Disordered" evidence="5">
    <location>
        <begin position="1"/>
        <end position="23"/>
    </location>
</feature>
<keyword evidence="7" id="KW-1185">Reference proteome</keyword>
<dbReference type="AlphaFoldDB" id="A0A165N6K8"/>
<name>A0A165N6K8_EXIGL</name>
<evidence type="ECO:0000256" key="3">
    <source>
        <dbReference type="ARBA" id="ARBA00023054"/>
    </source>
</evidence>
<dbReference type="GO" id="GO:0019843">
    <property type="term" value="F:rRNA binding"/>
    <property type="evidence" value="ECO:0007669"/>
    <property type="project" value="TreeGrafter"/>
</dbReference>
<evidence type="ECO:0000256" key="2">
    <source>
        <dbReference type="ARBA" id="ARBA00007175"/>
    </source>
</evidence>
<feature type="compositionally biased region" description="Basic and acidic residues" evidence="5">
    <location>
        <begin position="148"/>
        <end position="167"/>
    </location>
</feature>
<evidence type="ECO:0000256" key="1">
    <source>
        <dbReference type="ARBA" id="ARBA00004604"/>
    </source>
</evidence>
<evidence type="ECO:0000313" key="7">
    <source>
        <dbReference type="Proteomes" id="UP000077266"/>
    </source>
</evidence>
<dbReference type="PANTHER" id="PTHR14577">
    <property type="entry name" value="NUCLEOLAR PROTEIN 12"/>
    <property type="match status" value="1"/>
</dbReference>
<keyword evidence="3" id="KW-0175">Coiled coil</keyword>
<feature type="compositionally biased region" description="Basic and acidic residues" evidence="5">
    <location>
        <begin position="180"/>
        <end position="202"/>
    </location>
</feature>
<comment type="similarity">
    <text evidence="2">Belongs to the RRP17 family.</text>
</comment>
<dbReference type="PANTHER" id="PTHR14577:SF0">
    <property type="entry name" value="NUCLEOLAR PROTEIN 12"/>
    <property type="match status" value="1"/>
</dbReference>
<organism evidence="6 7">
    <name type="scientific">Exidia glandulosa HHB12029</name>
    <dbReference type="NCBI Taxonomy" id="1314781"/>
    <lineage>
        <taxon>Eukaryota</taxon>
        <taxon>Fungi</taxon>
        <taxon>Dikarya</taxon>
        <taxon>Basidiomycota</taxon>
        <taxon>Agaricomycotina</taxon>
        <taxon>Agaricomycetes</taxon>
        <taxon>Auriculariales</taxon>
        <taxon>Exidiaceae</taxon>
        <taxon>Exidia</taxon>
    </lineage>
</organism>
<feature type="compositionally biased region" description="Low complexity" evidence="5">
    <location>
        <begin position="1"/>
        <end position="14"/>
    </location>
</feature>
<dbReference type="EMBL" id="KV425902">
    <property type="protein sequence ID" value="KZW00294.1"/>
    <property type="molecule type" value="Genomic_DNA"/>
</dbReference>
<sequence length="231" mass="26163">MASASTSSILSHSHAVLKSKRRAKQNQIKEIVFDDDARKEFLTGFHKRKLQRTEEKKSKAIAREKQQRLETRKESRQALAEQAKENAAAVERALGANIGSDDEDDDFASRARKLEDEMEFEGEEQLATVTVVEDFTTDDLILGPRPTRAHDDSSRESTPRPRPKHQEPPSSSTTKPSKPKPREQKFRYETKAARRASKDKQKAARASKGAYDHSSSSRSTNKKSTNSKRKR</sequence>
<evidence type="ECO:0000313" key="6">
    <source>
        <dbReference type="EMBL" id="KZW00294.1"/>
    </source>
</evidence>
<gene>
    <name evidence="6" type="ORF">EXIGLDRAFT_604662</name>
</gene>
<comment type="subcellular location">
    <subcellularLocation>
        <location evidence="1">Nucleus</location>
        <location evidence="1">Nucleolus</location>
    </subcellularLocation>
</comment>
<evidence type="ECO:0000256" key="4">
    <source>
        <dbReference type="ARBA" id="ARBA00023242"/>
    </source>
</evidence>
<reference evidence="6 7" key="1">
    <citation type="journal article" date="2016" name="Mol. Biol. Evol.">
        <title>Comparative Genomics of Early-Diverging Mushroom-Forming Fungi Provides Insights into the Origins of Lignocellulose Decay Capabilities.</title>
        <authorList>
            <person name="Nagy L.G."/>
            <person name="Riley R."/>
            <person name="Tritt A."/>
            <person name="Adam C."/>
            <person name="Daum C."/>
            <person name="Floudas D."/>
            <person name="Sun H."/>
            <person name="Yadav J.S."/>
            <person name="Pangilinan J."/>
            <person name="Larsson K.H."/>
            <person name="Matsuura K."/>
            <person name="Barry K."/>
            <person name="Labutti K."/>
            <person name="Kuo R."/>
            <person name="Ohm R.A."/>
            <person name="Bhattacharya S.S."/>
            <person name="Shirouzu T."/>
            <person name="Yoshinaga Y."/>
            <person name="Martin F.M."/>
            <person name="Grigoriev I.V."/>
            <person name="Hibbett D.S."/>
        </authorList>
    </citation>
    <scope>NUCLEOTIDE SEQUENCE [LARGE SCALE GENOMIC DNA]</scope>
    <source>
        <strain evidence="6 7">HHB12029</strain>
    </source>
</reference>
<dbReference type="InterPro" id="IPR019186">
    <property type="entry name" value="Nucleolar_protein_12"/>
</dbReference>
<dbReference type="OrthoDB" id="551633at2759"/>
<dbReference type="STRING" id="1314781.A0A165N6K8"/>
<accession>A0A165N6K8</accession>
<dbReference type="FunCoup" id="A0A165N6K8">
    <property type="interactions" value="81"/>
</dbReference>
<feature type="compositionally biased region" description="Low complexity" evidence="5">
    <location>
        <begin position="214"/>
        <end position="224"/>
    </location>
</feature>
<evidence type="ECO:0000256" key="5">
    <source>
        <dbReference type="SAM" id="MobiDB-lite"/>
    </source>
</evidence>
<dbReference type="Pfam" id="PF09805">
    <property type="entry name" value="Nop25"/>
    <property type="match status" value="1"/>
</dbReference>
<keyword evidence="4" id="KW-0539">Nucleus</keyword>
<dbReference type="GO" id="GO:0005730">
    <property type="term" value="C:nucleolus"/>
    <property type="evidence" value="ECO:0007669"/>
    <property type="project" value="UniProtKB-SubCell"/>
</dbReference>
<dbReference type="Proteomes" id="UP000077266">
    <property type="component" value="Unassembled WGS sequence"/>
</dbReference>
<feature type="region of interest" description="Disordered" evidence="5">
    <location>
        <begin position="52"/>
        <end position="231"/>
    </location>
</feature>
<feature type="compositionally biased region" description="Low complexity" evidence="5">
    <location>
        <begin position="78"/>
        <end position="91"/>
    </location>
</feature>
<dbReference type="InParanoid" id="A0A165N6K8"/>
<feature type="compositionally biased region" description="Basic and acidic residues" evidence="5">
    <location>
        <begin position="52"/>
        <end position="76"/>
    </location>
</feature>
<protein>
    <submittedName>
        <fullName evidence="6">Uncharacterized protein</fullName>
    </submittedName>
</protein>